<evidence type="ECO:0000313" key="2">
    <source>
        <dbReference type="Proteomes" id="UP000033636"/>
    </source>
</evidence>
<dbReference type="EMBL" id="JZWT02000043">
    <property type="protein sequence ID" value="MFB6491518.1"/>
    <property type="molecule type" value="Genomic_DNA"/>
</dbReference>
<proteinExistence type="predicted"/>
<sequence>MARSPRRPPFRRRRAGGAFGGAQTSGLLLREAGWERARELILEGVLSLDLAIKEVASALKRF</sequence>
<name>A0ACC6V3V8_9CREN</name>
<comment type="caution">
    <text evidence="1">The sequence shown here is derived from an EMBL/GenBank/DDBJ whole genome shotgun (WGS) entry which is preliminary data.</text>
</comment>
<gene>
    <name evidence="1" type="ORF">TU35_009880</name>
</gene>
<dbReference type="Proteomes" id="UP000033636">
    <property type="component" value="Unassembled WGS sequence"/>
</dbReference>
<accession>A0ACC6V3V8</accession>
<protein>
    <submittedName>
        <fullName evidence="1">Uncharacterized protein</fullName>
    </submittedName>
</protein>
<organism evidence="1 2">
    <name type="scientific">Thermoproteus sp. AZ2</name>
    <dbReference type="NCBI Taxonomy" id="1609232"/>
    <lineage>
        <taxon>Archaea</taxon>
        <taxon>Thermoproteota</taxon>
        <taxon>Thermoprotei</taxon>
        <taxon>Thermoproteales</taxon>
        <taxon>Thermoproteaceae</taxon>
        <taxon>Thermoproteus</taxon>
    </lineage>
</organism>
<evidence type="ECO:0000313" key="1">
    <source>
        <dbReference type="EMBL" id="MFB6491518.1"/>
    </source>
</evidence>
<reference evidence="1" key="1">
    <citation type="submission" date="2024-07" db="EMBL/GenBank/DDBJ databases">
        <title>Metagenome and Metagenome-Assembled Genomes of Archaea from a hot spring from the geothermal field of Los Azufres, Mexico.</title>
        <authorList>
            <person name="Marin-Paredes R."/>
            <person name="Martinez-Romero E."/>
            <person name="Servin-Garciduenas L.E."/>
        </authorList>
    </citation>
    <scope>NUCLEOTIDE SEQUENCE</scope>
</reference>